<organism evidence="1 2">
    <name type="scientific">Heyndrickxia coagulans</name>
    <name type="common">Weizmannia coagulans</name>
    <dbReference type="NCBI Taxonomy" id="1398"/>
    <lineage>
        <taxon>Bacteria</taxon>
        <taxon>Bacillati</taxon>
        <taxon>Bacillota</taxon>
        <taxon>Bacilli</taxon>
        <taxon>Bacillales</taxon>
        <taxon>Bacillaceae</taxon>
        <taxon>Heyndrickxia</taxon>
    </lineage>
</organism>
<evidence type="ECO:0000313" key="2">
    <source>
        <dbReference type="Proteomes" id="UP000070376"/>
    </source>
</evidence>
<dbReference type="EMBL" id="LRPN01000106">
    <property type="protein sequence ID" value="KWZ79921.1"/>
    <property type="molecule type" value="Genomic_DNA"/>
</dbReference>
<dbReference type="AlphaFoldDB" id="A0A133KJX9"/>
<proteinExistence type="predicted"/>
<sequence length="42" mass="4661">MSLLKIDDGGIVFLPPLTGGRPYFLSDSPPFRIRLLAGLRLF</sequence>
<gene>
    <name evidence="1" type="ORF">HMPREF3213_02409</name>
</gene>
<evidence type="ECO:0000313" key="1">
    <source>
        <dbReference type="EMBL" id="KWZ79921.1"/>
    </source>
</evidence>
<name>A0A133KJX9_HEYCO</name>
<dbReference type="Proteomes" id="UP000070376">
    <property type="component" value="Unassembled WGS sequence"/>
</dbReference>
<comment type="caution">
    <text evidence="1">The sequence shown here is derived from an EMBL/GenBank/DDBJ whole genome shotgun (WGS) entry which is preliminary data.</text>
</comment>
<protein>
    <submittedName>
        <fullName evidence="1">Uncharacterized protein</fullName>
    </submittedName>
</protein>
<accession>A0A133KJX9</accession>
<reference evidence="2" key="1">
    <citation type="submission" date="2016-01" db="EMBL/GenBank/DDBJ databases">
        <authorList>
            <person name="Mitreva M."/>
            <person name="Pepin K.H."/>
            <person name="Mihindukulasuriya K.A."/>
            <person name="Fulton R."/>
            <person name="Fronick C."/>
            <person name="O'Laughlin M."/>
            <person name="Miner T."/>
            <person name="Herter B."/>
            <person name="Rosa B.A."/>
            <person name="Cordes M."/>
            <person name="Tomlinson C."/>
            <person name="Wollam A."/>
            <person name="Palsikar V.B."/>
            <person name="Mardis E.R."/>
            <person name="Wilson R.K."/>
        </authorList>
    </citation>
    <scope>NUCLEOTIDE SEQUENCE [LARGE SCALE GENOMIC DNA]</scope>
    <source>
        <strain evidence="2">GED7749B</strain>
    </source>
</reference>